<protein>
    <recommendedName>
        <fullName evidence="3">DUF1993 domain-containing protein</fullName>
    </recommendedName>
</protein>
<evidence type="ECO:0000313" key="2">
    <source>
        <dbReference type="Proteomes" id="UP000030907"/>
    </source>
</evidence>
<dbReference type="InterPro" id="IPR018531">
    <property type="entry name" value="DUF1993"/>
</dbReference>
<gene>
    <name evidence="1" type="ORF">SKP52_03020</name>
</gene>
<dbReference type="PANTHER" id="PTHR36922:SF1">
    <property type="entry name" value="DUF1993 DOMAIN-CONTAINING PROTEIN"/>
    <property type="match status" value="1"/>
</dbReference>
<dbReference type="PANTHER" id="PTHR36922">
    <property type="entry name" value="BLL2446 PROTEIN"/>
    <property type="match status" value="1"/>
</dbReference>
<dbReference type="RefSeq" id="WP_039571562.1">
    <property type="nucleotide sequence ID" value="NZ_CP009122.1"/>
</dbReference>
<reference evidence="1 2" key="1">
    <citation type="journal article" date="2015" name="Int. J. Syst. Evol. Microbiol.">
        <title>Description of Sphingopyxis fribergensis sp. nov. - a soil bacterium with the ability to degrade styrene and phenylacetic acid.</title>
        <authorList>
            <person name="Oelschlagel M."/>
            <person name="Ruckert C."/>
            <person name="Kalinowski J."/>
            <person name="Schmidt G."/>
            <person name="Schlomann M."/>
            <person name="Tischler D."/>
        </authorList>
    </citation>
    <scope>NUCLEOTIDE SEQUENCE [LARGE SCALE GENOMIC DNA]</scope>
    <source>
        <strain evidence="1 2">Kp5.2</strain>
    </source>
</reference>
<dbReference type="EMBL" id="CP009122">
    <property type="protein sequence ID" value="AJA07533.1"/>
    <property type="molecule type" value="Genomic_DNA"/>
</dbReference>
<evidence type="ECO:0008006" key="3">
    <source>
        <dbReference type="Google" id="ProtNLM"/>
    </source>
</evidence>
<dbReference type="InterPro" id="IPR034660">
    <property type="entry name" value="DinB/YfiT-like"/>
</dbReference>
<dbReference type="AlphaFoldDB" id="A0A0A7PE82"/>
<dbReference type="Proteomes" id="UP000030907">
    <property type="component" value="Chromosome"/>
</dbReference>
<dbReference type="OrthoDB" id="338237at2"/>
<dbReference type="Pfam" id="PF09351">
    <property type="entry name" value="DUF1993"/>
    <property type="match status" value="1"/>
</dbReference>
<keyword evidence="2" id="KW-1185">Reference proteome</keyword>
<dbReference type="KEGG" id="sphk:SKP52_03020"/>
<name>A0A0A7PE82_9SPHN</name>
<proteinExistence type="predicted"/>
<dbReference type="STRING" id="1515612.SKP52_03020"/>
<organism evidence="1 2">
    <name type="scientific">Sphingopyxis fribergensis</name>
    <dbReference type="NCBI Taxonomy" id="1515612"/>
    <lineage>
        <taxon>Bacteria</taxon>
        <taxon>Pseudomonadati</taxon>
        <taxon>Pseudomonadota</taxon>
        <taxon>Alphaproteobacteria</taxon>
        <taxon>Sphingomonadales</taxon>
        <taxon>Sphingomonadaceae</taxon>
        <taxon>Sphingopyxis</taxon>
    </lineage>
</organism>
<sequence>MLYDLTVPAYQNGLRALSGELSRALAWGADNGVGELQFAVARLAPDMFPLASQIRFTCTQALQPLARLGVGDVPEFAEDAVDFAGMQDQIADALVFLDTVDPAALGGDWGRPVSFTLPNGMTFDMTALDYLRDWAQPQFYFHRVAAYAVLRHMGVPLGKADYVSYMMRHLRPGTAPTA</sequence>
<dbReference type="Gene3D" id="1.20.120.450">
    <property type="entry name" value="dinb family like domain"/>
    <property type="match status" value="1"/>
</dbReference>
<evidence type="ECO:0000313" key="1">
    <source>
        <dbReference type="EMBL" id="AJA07533.1"/>
    </source>
</evidence>
<dbReference type="HOGENOM" id="CLU_090929_0_0_5"/>
<dbReference type="SUPFAM" id="SSF109854">
    <property type="entry name" value="DinB/YfiT-like putative metalloenzymes"/>
    <property type="match status" value="1"/>
</dbReference>
<accession>A0A0A7PE82</accession>